<dbReference type="InterPro" id="IPR036772">
    <property type="entry name" value="SRCR-like_dom_sf"/>
</dbReference>
<sequence>MEKIELTDPLCCLGGPIRSRVTNAVAAKNAARLVDWSRWGLLLDTLLRCYVAAEWFYVARTWPDPDSILITMAYIFVVLHTVQLMMGVSLMLDAKSLLEETRDRRAKVFCLFGSKTSLFGWVYMKLKAMIMIQAMWFLYTFTLQASYSSSSSSEVSPIRLQTGEITQSIDSEGRMQGRIEVLHDGQWGTVCGSGWMIDYYTWVTDVADEANLSKDAAYVACRQLRNQLQGSYVLVDYDALTFALLVYLVIYHCLKRIDQDDRRNVYPNHDYKADAVCCRVTPLLALYWLFYTGFFLFFFALMVLLAVGDETGGNFAALAALLFGSMIAHQIYYNRTVAPEQPSSR</sequence>
<feature type="transmembrane region" description="Helical" evidence="2">
    <location>
        <begin position="232"/>
        <end position="250"/>
    </location>
</feature>
<reference evidence="4 5" key="1">
    <citation type="journal article" date="2023" name="Commun. Biol.">
        <title>Genome analysis of Parmales, the sister group of diatoms, reveals the evolutionary specialization of diatoms from phago-mixotrophs to photoautotrophs.</title>
        <authorList>
            <person name="Ban H."/>
            <person name="Sato S."/>
            <person name="Yoshikawa S."/>
            <person name="Yamada K."/>
            <person name="Nakamura Y."/>
            <person name="Ichinomiya M."/>
            <person name="Sato N."/>
            <person name="Blanc-Mathieu R."/>
            <person name="Endo H."/>
            <person name="Kuwata A."/>
            <person name="Ogata H."/>
        </authorList>
    </citation>
    <scope>NUCLEOTIDE SEQUENCE [LARGE SCALE GENOMIC DNA]</scope>
</reference>
<dbReference type="Gene3D" id="3.10.250.10">
    <property type="entry name" value="SRCR-like domain"/>
    <property type="match status" value="1"/>
</dbReference>
<dbReference type="PRINTS" id="PR00258">
    <property type="entry name" value="SPERACTRCPTR"/>
</dbReference>
<dbReference type="EMBL" id="BRYB01001947">
    <property type="protein sequence ID" value="GMI36908.1"/>
    <property type="molecule type" value="Genomic_DNA"/>
</dbReference>
<keyword evidence="2" id="KW-1133">Transmembrane helix</keyword>
<keyword evidence="2" id="KW-0472">Membrane</keyword>
<dbReference type="Proteomes" id="UP001165060">
    <property type="component" value="Unassembled WGS sequence"/>
</dbReference>
<proteinExistence type="predicted"/>
<evidence type="ECO:0000313" key="5">
    <source>
        <dbReference type="Proteomes" id="UP001165060"/>
    </source>
</evidence>
<dbReference type="SMART" id="SM00202">
    <property type="entry name" value="SR"/>
    <property type="match status" value="1"/>
</dbReference>
<comment type="caution">
    <text evidence="4">The sequence shown here is derived from an EMBL/GenBank/DDBJ whole genome shotgun (WGS) entry which is preliminary data.</text>
</comment>
<gene>
    <name evidence="4" type="ORF">TeGR_g11908</name>
</gene>
<accession>A0ABQ6MZI2</accession>
<dbReference type="InterPro" id="IPR001190">
    <property type="entry name" value="SRCR"/>
</dbReference>
<name>A0ABQ6MZI2_9STRA</name>
<feature type="domain" description="SRCR" evidence="3">
    <location>
        <begin position="158"/>
        <end position="224"/>
    </location>
</feature>
<evidence type="ECO:0000256" key="2">
    <source>
        <dbReference type="SAM" id="Phobius"/>
    </source>
</evidence>
<evidence type="ECO:0000259" key="3">
    <source>
        <dbReference type="PROSITE" id="PS50287"/>
    </source>
</evidence>
<keyword evidence="2" id="KW-0812">Transmembrane</keyword>
<protein>
    <recommendedName>
        <fullName evidence="3">SRCR domain-containing protein</fullName>
    </recommendedName>
</protein>
<organism evidence="4 5">
    <name type="scientific">Tetraparma gracilis</name>
    <dbReference type="NCBI Taxonomy" id="2962635"/>
    <lineage>
        <taxon>Eukaryota</taxon>
        <taxon>Sar</taxon>
        <taxon>Stramenopiles</taxon>
        <taxon>Ochrophyta</taxon>
        <taxon>Bolidophyceae</taxon>
        <taxon>Parmales</taxon>
        <taxon>Triparmaceae</taxon>
        <taxon>Tetraparma</taxon>
    </lineage>
</organism>
<dbReference type="PROSITE" id="PS50287">
    <property type="entry name" value="SRCR_2"/>
    <property type="match status" value="1"/>
</dbReference>
<evidence type="ECO:0000256" key="1">
    <source>
        <dbReference type="ARBA" id="ARBA00023157"/>
    </source>
</evidence>
<feature type="transmembrane region" description="Helical" evidence="2">
    <location>
        <begin position="315"/>
        <end position="333"/>
    </location>
</feature>
<feature type="transmembrane region" description="Helical" evidence="2">
    <location>
        <begin position="68"/>
        <end position="94"/>
    </location>
</feature>
<feature type="transmembrane region" description="Helical" evidence="2">
    <location>
        <begin position="288"/>
        <end position="308"/>
    </location>
</feature>
<keyword evidence="5" id="KW-1185">Reference proteome</keyword>
<keyword evidence="1" id="KW-1015">Disulfide bond</keyword>
<dbReference type="SUPFAM" id="SSF56487">
    <property type="entry name" value="SRCR-like"/>
    <property type="match status" value="1"/>
</dbReference>
<evidence type="ECO:0000313" key="4">
    <source>
        <dbReference type="EMBL" id="GMI36908.1"/>
    </source>
</evidence>